<reference evidence="1" key="1">
    <citation type="submission" date="2022-03" db="EMBL/GenBank/DDBJ databases">
        <title>Sea Food Isolates.</title>
        <authorList>
            <person name="Li c."/>
        </authorList>
    </citation>
    <scope>NUCLEOTIDE SEQUENCE</scope>
    <source>
        <strain evidence="1">19NY03SH02</strain>
    </source>
</reference>
<organism evidence="1">
    <name type="scientific">bacterium 19NY03SH02</name>
    <dbReference type="NCBI Taxonomy" id="2920631"/>
    <lineage>
        <taxon>Bacteria</taxon>
    </lineage>
</organism>
<protein>
    <submittedName>
        <fullName evidence="1">Uncharacterized protein</fullName>
    </submittedName>
</protein>
<name>A0AAU6V1T5_UNCXX</name>
<gene>
    <name evidence="1" type="ORF">MRN14_19980</name>
</gene>
<evidence type="ECO:0000313" key="1">
    <source>
        <dbReference type="EMBL" id="XAG80670.1"/>
    </source>
</evidence>
<accession>A0AAU6V1T5</accession>
<proteinExistence type="predicted"/>
<dbReference type="EMBL" id="CP095354">
    <property type="protein sequence ID" value="XAG80670.1"/>
    <property type="molecule type" value="Genomic_DNA"/>
</dbReference>
<sequence length="85" mass="9651">MSQTLFEKQASWRLQTKVTNGNFAVVTMSNLFNQAPVLSFHGYPFHGYPFQGQTKQPTGTAWYFLPLRSSRKRPITATGVLVWKG</sequence>
<dbReference type="AlphaFoldDB" id="A0AAU6V1T5"/>